<dbReference type="Gene3D" id="3.40.630.30">
    <property type="match status" value="1"/>
</dbReference>
<dbReference type="InterPro" id="IPR051531">
    <property type="entry name" value="N-acetyltransferase"/>
</dbReference>
<name>A0A1H3EL70_9RHOB</name>
<dbReference type="PANTHER" id="PTHR43792:SF1">
    <property type="entry name" value="N-ACETYLTRANSFERASE DOMAIN-CONTAINING PROTEIN"/>
    <property type="match status" value="1"/>
</dbReference>
<dbReference type="PANTHER" id="PTHR43792">
    <property type="entry name" value="GNAT FAMILY, PUTATIVE (AFU_ORTHOLOGUE AFUA_3G00765)-RELATED-RELATED"/>
    <property type="match status" value="1"/>
</dbReference>
<dbReference type="GO" id="GO:0016747">
    <property type="term" value="F:acyltransferase activity, transferring groups other than amino-acyl groups"/>
    <property type="evidence" value="ECO:0007669"/>
    <property type="project" value="InterPro"/>
</dbReference>
<dbReference type="Proteomes" id="UP000199118">
    <property type="component" value="Unassembled WGS sequence"/>
</dbReference>
<accession>A0A1H3EL70</accession>
<feature type="region of interest" description="Disordered" evidence="1">
    <location>
        <begin position="73"/>
        <end position="95"/>
    </location>
</feature>
<keyword evidence="3" id="KW-0808">Transferase</keyword>
<dbReference type="InterPro" id="IPR000182">
    <property type="entry name" value="GNAT_dom"/>
</dbReference>
<dbReference type="RefSeq" id="WP_092684742.1">
    <property type="nucleotide sequence ID" value="NZ_FNMZ01000010.1"/>
</dbReference>
<sequence>MTALRTARLTGRPIRARDARFAAALFGDDQVGRQVAESRRPWSRQLAQDRAQAFAAHWSAHGFGLLLWETAGEGGEAGEEGPGPPSASAPPGFGPGAALRRLPGRALAPAPRKIGVAGLQFCVLGGRGAVEASFAFLPEFWGRGLAHEAMAAVLRQASGVCREIEAVAHHDNDRAAALLARLGFAPREGDAAGAPRTAETTGAACAEAGPGANAGGAAPAPGRAVMRRFLLRVEA</sequence>
<gene>
    <name evidence="3" type="ORF">SAMN05444336_11076</name>
</gene>
<dbReference type="SUPFAM" id="SSF55729">
    <property type="entry name" value="Acyl-CoA N-acyltransferases (Nat)"/>
    <property type="match status" value="1"/>
</dbReference>
<dbReference type="EMBL" id="FNMZ01000010">
    <property type="protein sequence ID" value="SDX79350.1"/>
    <property type="molecule type" value="Genomic_DNA"/>
</dbReference>
<keyword evidence="4" id="KW-1185">Reference proteome</keyword>
<feature type="domain" description="N-acetyltransferase" evidence="2">
    <location>
        <begin position="8"/>
        <end position="184"/>
    </location>
</feature>
<dbReference type="InterPro" id="IPR016181">
    <property type="entry name" value="Acyl_CoA_acyltransferase"/>
</dbReference>
<evidence type="ECO:0000256" key="1">
    <source>
        <dbReference type="SAM" id="MobiDB-lite"/>
    </source>
</evidence>
<dbReference type="OrthoDB" id="6293260at2"/>
<proteinExistence type="predicted"/>
<protein>
    <submittedName>
        <fullName evidence="3">Protein N-acetyltransferase, RimJ/RimL family</fullName>
    </submittedName>
</protein>
<evidence type="ECO:0000259" key="2">
    <source>
        <dbReference type="Pfam" id="PF13302"/>
    </source>
</evidence>
<dbReference type="Pfam" id="PF13302">
    <property type="entry name" value="Acetyltransf_3"/>
    <property type="match status" value="1"/>
</dbReference>
<dbReference type="AlphaFoldDB" id="A0A1H3EL70"/>
<reference evidence="3 4" key="1">
    <citation type="submission" date="2016-10" db="EMBL/GenBank/DDBJ databases">
        <authorList>
            <person name="de Groot N.N."/>
        </authorList>
    </citation>
    <scope>NUCLEOTIDE SEQUENCE [LARGE SCALE GENOMIC DNA]</scope>
    <source>
        <strain evidence="3 4">DSM 17890</strain>
    </source>
</reference>
<organism evidence="3 4">
    <name type="scientific">Albimonas donghaensis</name>
    <dbReference type="NCBI Taxonomy" id="356660"/>
    <lineage>
        <taxon>Bacteria</taxon>
        <taxon>Pseudomonadati</taxon>
        <taxon>Pseudomonadota</taxon>
        <taxon>Alphaproteobacteria</taxon>
        <taxon>Rhodobacterales</taxon>
        <taxon>Paracoccaceae</taxon>
        <taxon>Albimonas</taxon>
    </lineage>
</organism>
<evidence type="ECO:0000313" key="4">
    <source>
        <dbReference type="Proteomes" id="UP000199118"/>
    </source>
</evidence>
<evidence type="ECO:0000313" key="3">
    <source>
        <dbReference type="EMBL" id="SDX79350.1"/>
    </source>
</evidence>
<dbReference type="STRING" id="356660.SAMN05444336_11076"/>